<dbReference type="GO" id="GO:0061630">
    <property type="term" value="F:ubiquitin protein ligase activity"/>
    <property type="evidence" value="ECO:0007669"/>
    <property type="project" value="TreeGrafter"/>
</dbReference>
<gene>
    <name evidence="6" type="ORF">Q5P01_001881</name>
</gene>
<evidence type="ECO:0000259" key="5">
    <source>
        <dbReference type="PROSITE" id="PS50089"/>
    </source>
</evidence>
<name>A0AA88NS74_CHASR</name>
<dbReference type="InterPro" id="IPR001841">
    <property type="entry name" value="Znf_RING"/>
</dbReference>
<dbReference type="Pfam" id="PF00097">
    <property type="entry name" value="zf-C3HC4"/>
    <property type="match status" value="1"/>
</dbReference>
<organism evidence="6 7">
    <name type="scientific">Channa striata</name>
    <name type="common">Snakehead murrel</name>
    <name type="synonym">Ophicephalus striatus</name>
    <dbReference type="NCBI Taxonomy" id="64152"/>
    <lineage>
        <taxon>Eukaryota</taxon>
        <taxon>Metazoa</taxon>
        <taxon>Chordata</taxon>
        <taxon>Craniata</taxon>
        <taxon>Vertebrata</taxon>
        <taxon>Euteleostomi</taxon>
        <taxon>Actinopterygii</taxon>
        <taxon>Neopterygii</taxon>
        <taxon>Teleostei</taxon>
        <taxon>Neoteleostei</taxon>
        <taxon>Acanthomorphata</taxon>
        <taxon>Anabantaria</taxon>
        <taxon>Anabantiformes</taxon>
        <taxon>Channoidei</taxon>
        <taxon>Channidae</taxon>
        <taxon>Channa</taxon>
    </lineage>
</organism>
<proteinExistence type="predicted"/>
<dbReference type="GO" id="GO:0016567">
    <property type="term" value="P:protein ubiquitination"/>
    <property type="evidence" value="ECO:0007669"/>
    <property type="project" value="TreeGrafter"/>
</dbReference>
<dbReference type="PROSITE" id="PS00518">
    <property type="entry name" value="ZF_RING_1"/>
    <property type="match status" value="1"/>
</dbReference>
<evidence type="ECO:0000256" key="4">
    <source>
        <dbReference type="PROSITE-ProRule" id="PRU00175"/>
    </source>
</evidence>
<dbReference type="PANTHER" id="PTHR22791:SF31">
    <property type="entry name" value="IM:7152348"/>
    <property type="match status" value="1"/>
</dbReference>
<dbReference type="Gene3D" id="3.30.40.10">
    <property type="entry name" value="Zinc/RING finger domain, C3HC4 (zinc finger)"/>
    <property type="match status" value="1"/>
</dbReference>
<keyword evidence="7" id="KW-1185">Reference proteome</keyword>
<evidence type="ECO:0000256" key="2">
    <source>
        <dbReference type="ARBA" id="ARBA00022771"/>
    </source>
</evidence>
<evidence type="ECO:0000313" key="7">
    <source>
        <dbReference type="Proteomes" id="UP001187415"/>
    </source>
</evidence>
<feature type="domain" description="RING-type" evidence="5">
    <location>
        <begin position="26"/>
        <end position="73"/>
    </location>
</feature>
<protein>
    <recommendedName>
        <fullName evidence="5">RING-type domain-containing protein</fullName>
    </recommendedName>
</protein>
<keyword evidence="3" id="KW-0862">Zinc</keyword>
<dbReference type="SUPFAM" id="SSF57850">
    <property type="entry name" value="RING/U-box"/>
    <property type="match status" value="1"/>
</dbReference>
<dbReference type="PROSITE" id="PS50089">
    <property type="entry name" value="ZF_RING_2"/>
    <property type="match status" value="1"/>
</dbReference>
<evidence type="ECO:0000313" key="6">
    <source>
        <dbReference type="EMBL" id="KAK2862348.1"/>
    </source>
</evidence>
<dbReference type="InterPro" id="IPR051435">
    <property type="entry name" value="RING_finger_E3_ubiq-ligases"/>
</dbReference>
<dbReference type="EMBL" id="JAUPFM010000001">
    <property type="protein sequence ID" value="KAK2862348.1"/>
    <property type="molecule type" value="Genomic_DNA"/>
</dbReference>
<dbReference type="InterPro" id="IPR017907">
    <property type="entry name" value="Znf_RING_CS"/>
</dbReference>
<accession>A0AA88NS74</accession>
<keyword evidence="1" id="KW-0479">Metal-binding</keyword>
<dbReference type="GO" id="GO:0008270">
    <property type="term" value="F:zinc ion binding"/>
    <property type="evidence" value="ECO:0007669"/>
    <property type="project" value="UniProtKB-KW"/>
</dbReference>
<reference evidence="6" key="1">
    <citation type="submission" date="2023-07" db="EMBL/GenBank/DDBJ databases">
        <title>Chromosome-level Genome Assembly of Striped Snakehead (Channa striata).</title>
        <authorList>
            <person name="Liu H."/>
        </authorList>
    </citation>
    <scope>NUCLEOTIDE SEQUENCE</scope>
    <source>
        <strain evidence="6">Gz</strain>
        <tissue evidence="6">Muscle</tissue>
    </source>
</reference>
<evidence type="ECO:0000256" key="3">
    <source>
        <dbReference type="ARBA" id="ARBA00022833"/>
    </source>
</evidence>
<sequence length="160" mass="18788">MQVCNRFPLVVPSFEPPACDLEDFECIVCCHQYSRDDRVPRVLHCNHTFCSSCLRTLSKPQGLICTVSCPLCRWITCTRASLTLPGSLYVNTDIWDLIPEAQREMKDDYMQDLHVMRDELNRSKLRDQKQCAFVSTLQKVFRRVVQRPKQQWTRFLISSR</sequence>
<dbReference type="PANTHER" id="PTHR22791">
    <property type="entry name" value="RING-TYPE DOMAIN-CONTAINING PROTEIN"/>
    <property type="match status" value="1"/>
</dbReference>
<comment type="caution">
    <text evidence="6">The sequence shown here is derived from an EMBL/GenBank/DDBJ whole genome shotgun (WGS) entry which is preliminary data.</text>
</comment>
<dbReference type="InterPro" id="IPR013083">
    <property type="entry name" value="Znf_RING/FYVE/PHD"/>
</dbReference>
<keyword evidence="2 4" id="KW-0863">Zinc-finger</keyword>
<dbReference type="Proteomes" id="UP001187415">
    <property type="component" value="Unassembled WGS sequence"/>
</dbReference>
<dbReference type="SMART" id="SM00184">
    <property type="entry name" value="RING"/>
    <property type="match status" value="1"/>
</dbReference>
<evidence type="ECO:0000256" key="1">
    <source>
        <dbReference type="ARBA" id="ARBA00022723"/>
    </source>
</evidence>
<dbReference type="InterPro" id="IPR018957">
    <property type="entry name" value="Znf_C3HC4_RING-type"/>
</dbReference>
<dbReference type="AlphaFoldDB" id="A0AA88NS74"/>